<keyword evidence="6" id="KW-0862">Zinc</keyword>
<feature type="transmembrane region" description="Helical" evidence="7">
    <location>
        <begin position="174"/>
        <end position="195"/>
    </location>
</feature>
<name>A0A517RKN0_9PLAN</name>
<dbReference type="CDD" id="cd03378">
    <property type="entry name" value="beta_CA_cladeC"/>
    <property type="match status" value="1"/>
</dbReference>
<dbReference type="OrthoDB" id="9769739at2"/>
<feature type="transmembrane region" description="Helical" evidence="7">
    <location>
        <begin position="363"/>
        <end position="383"/>
    </location>
</feature>
<comment type="cofactor">
    <cofactor evidence="6">
        <name>Zn(2+)</name>
        <dbReference type="ChEBI" id="CHEBI:29105"/>
    </cofactor>
    <text evidence="6">Binds 1 zinc ion per subunit.</text>
</comment>
<dbReference type="EMBL" id="CP036269">
    <property type="protein sequence ID" value="QDT44443.1"/>
    <property type="molecule type" value="Genomic_DNA"/>
</dbReference>
<dbReference type="KEGG" id="gaz:Pan241w_45520"/>
<feature type="binding site" evidence="6">
    <location>
        <position position="636"/>
    </location>
    <ligand>
        <name>Zn(2+)</name>
        <dbReference type="ChEBI" id="CHEBI:29105"/>
    </ligand>
</feature>
<dbReference type="AlphaFoldDB" id="A0A517RKN0"/>
<comment type="subcellular location">
    <subcellularLocation>
        <location evidence="1">Membrane</location>
        <topology evidence="1">Multi-pass membrane protein</topology>
    </subcellularLocation>
</comment>
<evidence type="ECO:0000256" key="1">
    <source>
        <dbReference type="ARBA" id="ARBA00004141"/>
    </source>
</evidence>
<keyword evidence="10" id="KW-1185">Reference proteome</keyword>
<dbReference type="GO" id="GO:0008270">
    <property type="term" value="F:zinc ion binding"/>
    <property type="evidence" value="ECO:0007669"/>
    <property type="project" value="InterPro"/>
</dbReference>
<feature type="transmembrane region" description="Helical" evidence="7">
    <location>
        <begin position="74"/>
        <end position="101"/>
    </location>
</feature>
<evidence type="ECO:0000256" key="5">
    <source>
        <dbReference type="ARBA" id="ARBA00023136"/>
    </source>
</evidence>
<dbReference type="GO" id="GO:0016020">
    <property type="term" value="C:membrane"/>
    <property type="evidence" value="ECO:0007669"/>
    <property type="project" value="UniProtKB-SubCell"/>
</dbReference>
<feature type="transmembrane region" description="Helical" evidence="7">
    <location>
        <begin position="336"/>
        <end position="356"/>
    </location>
</feature>
<dbReference type="Gene3D" id="3.40.1050.10">
    <property type="entry name" value="Carbonic anhydrase"/>
    <property type="match status" value="1"/>
</dbReference>
<feature type="transmembrane region" description="Helical" evidence="7">
    <location>
        <begin position="202"/>
        <end position="220"/>
    </location>
</feature>
<evidence type="ECO:0000313" key="9">
    <source>
        <dbReference type="EMBL" id="QDT44443.1"/>
    </source>
</evidence>
<sequence length="758" mass="81187">MDEARLSSYPLSYLPRDLTSGLVVFLVALPLCLGIALASGAPLFSGLLAGIIGGIVVGSISGSSTSVSGPAAGLTAIVIAQIAALGSFEAFLLAVLIGGLIQIGLGIVRAGSLSAFFPSSVIKGLLAAIGVILILKQIPHLLGHDTDPEGEMSFTQPDKQNTFSEILTLFEGDIHFGAAVVGLMSIVLLTTWGRVKLLKNSVIPGPLVVVLLGVSLHLLFQRLGGPWAIESSHLVQIPVAESANDLLTFLTFPDFSQWANPAIYLAGVTIAIVASLETLLNLEAVDKLDPENRNSPASRELLAQGVGNMVSGLVGGLPVTSVIVRGSVNVNSGAKTKVSCIFHGVLLLICVGLFPVYLNMIPLAALAAILFVTGFKLASPALFRQMWKEGRYQFAPFLITLLSIVFTDLLTGILIGLGVSVLFILNSSLRQPIRRIVETHLGGDILHIELANQVSFLNRAALDQLFNEAEPGTHMLIDASDTDYIDPDILSLIQEYKTKIGPARGVSVSLRGFRKKYQLHDEIQFADFSTRELQDRVTAEQVLEILREGNRRFYTGNRLSRDLGRQVNATAGEQNPIAVVLSCIDSRVPAELVLDLGIGDVLSVRVAGNVIGNKSLGSIEYGVAVAGVKLVLVLGHTRCGAVSSTVELMCDHHDTTQATGCSHLDSIVDELVPCVDEEACEHLNEMTPEEQELFIDEVARRNVYRSVHEITARSKVIRDLVEAGKVLVVGALYDVKSGEMEFFTEQSAEQETEESPQA</sequence>
<feature type="transmembrane region" description="Helical" evidence="7">
    <location>
        <begin position="113"/>
        <end position="135"/>
    </location>
</feature>
<keyword evidence="9" id="KW-0456">Lyase</keyword>
<dbReference type="SMART" id="SM00947">
    <property type="entry name" value="Pro_CA"/>
    <property type="match status" value="1"/>
</dbReference>
<evidence type="ECO:0000256" key="6">
    <source>
        <dbReference type="PIRSR" id="PIRSR601765-1"/>
    </source>
</evidence>
<evidence type="ECO:0000256" key="3">
    <source>
        <dbReference type="ARBA" id="ARBA00022692"/>
    </source>
</evidence>
<dbReference type="GO" id="GO:0055085">
    <property type="term" value="P:transmembrane transport"/>
    <property type="evidence" value="ECO:0007669"/>
    <property type="project" value="InterPro"/>
</dbReference>
<dbReference type="GO" id="GO:0004089">
    <property type="term" value="F:carbonate dehydratase activity"/>
    <property type="evidence" value="ECO:0007669"/>
    <property type="project" value="UniProtKB-EC"/>
</dbReference>
<proteinExistence type="inferred from homology"/>
<dbReference type="RefSeq" id="WP_145219894.1">
    <property type="nucleotide sequence ID" value="NZ_CP036269.1"/>
</dbReference>
<organism evidence="9 10">
    <name type="scientific">Gimesia alba</name>
    <dbReference type="NCBI Taxonomy" id="2527973"/>
    <lineage>
        <taxon>Bacteria</taxon>
        <taxon>Pseudomonadati</taxon>
        <taxon>Planctomycetota</taxon>
        <taxon>Planctomycetia</taxon>
        <taxon>Planctomycetales</taxon>
        <taxon>Planctomycetaceae</taxon>
        <taxon>Gimesia</taxon>
    </lineage>
</organism>
<feature type="transmembrane region" description="Helical" evidence="7">
    <location>
        <begin position="262"/>
        <end position="280"/>
    </location>
</feature>
<keyword evidence="3 7" id="KW-0812">Transmembrane</keyword>
<feature type="transmembrane region" description="Helical" evidence="7">
    <location>
        <begin position="20"/>
        <end position="38"/>
    </location>
</feature>
<dbReference type="InterPro" id="IPR011547">
    <property type="entry name" value="SLC26A/SulP_dom"/>
</dbReference>
<evidence type="ECO:0000256" key="2">
    <source>
        <dbReference type="ARBA" id="ARBA00006217"/>
    </source>
</evidence>
<accession>A0A517RKN0</accession>
<evidence type="ECO:0000256" key="7">
    <source>
        <dbReference type="SAM" id="Phobius"/>
    </source>
</evidence>
<dbReference type="Proteomes" id="UP000317171">
    <property type="component" value="Chromosome"/>
</dbReference>
<comment type="similarity">
    <text evidence="2">Belongs to the beta-class carbonic anhydrase family.</text>
</comment>
<feature type="domain" description="SLC26A/SulP transporter" evidence="8">
    <location>
        <begin position="16"/>
        <end position="399"/>
    </location>
</feature>
<dbReference type="EC" id="4.2.1.1" evidence="9"/>
<dbReference type="Pfam" id="PF00484">
    <property type="entry name" value="Pro_CA"/>
    <property type="match status" value="1"/>
</dbReference>
<reference evidence="9 10" key="1">
    <citation type="submission" date="2019-02" db="EMBL/GenBank/DDBJ databases">
        <title>Deep-cultivation of Planctomycetes and their phenomic and genomic characterization uncovers novel biology.</title>
        <authorList>
            <person name="Wiegand S."/>
            <person name="Jogler M."/>
            <person name="Boedeker C."/>
            <person name="Pinto D."/>
            <person name="Vollmers J."/>
            <person name="Rivas-Marin E."/>
            <person name="Kohn T."/>
            <person name="Peeters S.H."/>
            <person name="Heuer A."/>
            <person name="Rast P."/>
            <person name="Oberbeckmann S."/>
            <person name="Bunk B."/>
            <person name="Jeske O."/>
            <person name="Meyerdierks A."/>
            <person name="Storesund J.E."/>
            <person name="Kallscheuer N."/>
            <person name="Luecker S."/>
            <person name="Lage O.M."/>
            <person name="Pohl T."/>
            <person name="Merkel B.J."/>
            <person name="Hornburger P."/>
            <person name="Mueller R.-W."/>
            <person name="Bruemmer F."/>
            <person name="Labrenz M."/>
            <person name="Spormann A.M."/>
            <person name="Op den Camp H."/>
            <person name="Overmann J."/>
            <person name="Amann R."/>
            <person name="Jetten M.S.M."/>
            <person name="Mascher T."/>
            <person name="Medema M.H."/>
            <person name="Devos D.P."/>
            <person name="Kaster A.-K."/>
            <person name="Ovreas L."/>
            <person name="Rohde M."/>
            <person name="Galperin M.Y."/>
            <person name="Jogler C."/>
        </authorList>
    </citation>
    <scope>NUCLEOTIDE SEQUENCE [LARGE SCALE GENOMIC DNA]</scope>
    <source>
        <strain evidence="9 10">Pan241w</strain>
    </source>
</reference>
<dbReference type="InterPro" id="IPR001765">
    <property type="entry name" value="Carbonic_anhydrase"/>
</dbReference>
<dbReference type="InterPro" id="IPR036874">
    <property type="entry name" value="Carbonic_anhydrase_sf"/>
</dbReference>
<dbReference type="Pfam" id="PF00916">
    <property type="entry name" value="Sulfate_transp"/>
    <property type="match status" value="1"/>
</dbReference>
<keyword evidence="6" id="KW-0479">Metal-binding</keyword>
<keyword evidence="5 7" id="KW-0472">Membrane</keyword>
<feature type="binding site" evidence="6">
    <location>
        <position position="585"/>
    </location>
    <ligand>
        <name>Zn(2+)</name>
        <dbReference type="ChEBI" id="CHEBI:29105"/>
    </ligand>
</feature>
<feature type="binding site" evidence="6">
    <location>
        <position position="583"/>
    </location>
    <ligand>
        <name>Zn(2+)</name>
        <dbReference type="ChEBI" id="CHEBI:29105"/>
    </ligand>
</feature>
<dbReference type="InterPro" id="IPR001902">
    <property type="entry name" value="SLC26A/SulP_fam"/>
</dbReference>
<feature type="binding site" evidence="6">
    <location>
        <position position="639"/>
    </location>
    <ligand>
        <name>Zn(2+)</name>
        <dbReference type="ChEBI" id="CHEBI:29105"/>
    </ligand>
</feature>
<protein>
    <submittedName>
        <fullName evidence="9">Carbonic anhydrase 2</fullName>
        <ecNumber evidence="9">4.2.1.1</ecNumber>
    </submittedName>
</protein>
<evidence type="ECO:0000256" key="4">
    <source>
        <dbReference type="ARBA" id="ARBA00022989"/>
    </source>
</evidence>
<dbReference type="PANTHER" id="PTHR11814">
    <property type="entry name" value="SULFATE TRANSPORTER"/>
    <property type="match status" value="1"/>
</dbReference>
<feature type="transmembrane region" description="Helical" evidence="7">
    <location>
        <begin position="395"/>
        <end position="425"/>
    </location>
</feature>
<gene>
    <name evidence="9" type="primary">mtcA2_2</name>
    <name evidence="9" type="ORF">Pan241w_45520</name>
</gene>
<evidence type="ECO:0000259" key="8">
    <source>
        <dbReference type="Pfam" id="PF00916"/>
    </source>
</evidence>
<feature type="transmembrane region" description="Helical" evidence="7">
    <location>
        <begin position="43"/>
        <end position="62"/>
    </location>
</feature>
<evidence type="ECO:0000313" key="10">
    <source>
        <dbReference type="Proteomes" id="UP000317171"/>
    </source>
</evidence>
<keyword evidence="4 7" id="KW-1133">Transmembrane helix</keyword>
<dbReference type="SUPFAM" id="SSF53056">
    <property type="entry name" value="beta-carbonic anhydrase, cab"/>
    <property type="match status" value="1"/>
</dbReference>